<evidence type="ECO:0000313" key="4">
    <source>
        <dbReference type="Proteomes" id="UP000291101"/>
    </source>
</evidence>
<gene>
    <name evidence="3" type="ORF">EUA94_09410</name>
</gene>
<dbReference type="Proteomes" id="UP000291101">
    <property type="component" value="Unassembled WGS sequence"/>
</dbReference>
<reference evidence="3 4" key="1">
    <citation type="submission" date="2019-01" db="EMBL/GenBank/DDBJ databases">
        <title>Novel species of Nocardioides.</title>
        <authorList>
            <person name="Liu Q."/>
            <person name="X Y.-H."/>
        </authorList>
    </citation>
    <scope>NUCLEOTIDE SEQUENCE [LARGE SCALE GENOMIC DNA]</scope>
    <source>
        <strain evidence="3 4">HLT2-9</strain>
    </source>
</reference>
<proteinExistence type="predicted"/>
<organism evidence="3 4">
    <name type="scientific">Nocardioides zhouii</name>
    <dbReference type="NCBI Taxonomy" id="1168729"/>
    <lineage>
        <taxon>Bacteria</taxon>
        <taxon>Bacillati</taxon>
        <taxon>Actinomycetota</taxon>
        <taxon>Actinomycetes</taxon>
        <taxon>Propionibacteriales</taxon>
        <taxon>Nocardioidaceae</taxon>
        <taxon>Nocardioides</taxon>
    </lineage>
</organism>
<dbReference type="Gene3D" id="2.120.10.10">
    <property type="match status" value="1"/>
</dbReference>
<evidence type="ECO:0000256" key="1">
    <source>
        <dbReference type="SAM" id="MobiDB-lite"/>
    </source>
</evidence>
<dbReference type="OrthoDB" id="3769345at2"/>
<keyword evidence="4" id="KW-1185">Reference proteome</keyword>
<dbReference type="AlphaFoldDB" id="A0A4Q2SZN9"/>
<name>A0A4Q2SZN9_9ACTN</name>
<comment type="caution">
    <text evidence="3">The sequence shown here is derived from an EMBL/GenBank/DDBJ whole genome shotgun (WGS) entry which is preliminary data.</text>
</comment>
<keyword evidence="2" id="KW-0812">Transmembrane</keyword>
<feature type="region of interest" description="Disordered" evidence="1">
    <location>
        <begin position="59"/>
        <end position="86"/>
    </location>
</feature>
<keyword evidence="2" id="KW-1133">Transmembrane helix</keyword>
<protein>
    <recommendedName>
        <fullName evidence="5">Exo-alpha-sialidase</fullName>
    </recommendedName>
</protein>
<sequence>MILPTDLQHDVADRVAQPGFDAVLDRAAASRRRRRTTIASGLATAVVVGGLGAAAGGLVGADDASPDPTRPATSTPWDGTSAPDERLPSSVRAVLDDDQVQLWSIAGGEGGAQVALWRGCDFDPCQFALVTRDGDGVFGEVLGASFPTVTPVPGGWLVQDARGTFRLSPAGDRSEIFDTGPGSGDVMAGDTAVPTVDGWRLLRGDKLVPLPAQADRRTYAAHVTADGRLVAVTGTGTGPVTWISTTDDGRNWENKIATRATEKVSSAVVAGSGDHVAVALSGDDPSGGIPLLDVQVSHDGGTTWASAAGVVARSLDTMSTDRVRNMSALAVGADGTAYLTTESHHLLRIDDEGFVTPIQLSAFESGVFASGDDVCVVVERGRYDALVCSSDGLTEWADQPLPGLG</sequence>
<dbReference type="SUPFAM" id="SSF110296">
    <property type="entry name" value="Oligoxyloglucan reducing end-specific cellobiohydrolase"/>
    <property type="match status" value="1"/>
</dbReference>
<evidence type="ECO:0000313" key="3">
    <source>
        <dbReference type="EMBL" id="RYC11193.1"/>
    </source>
</evidence>
<keyword evidence="2" id="KW-0472">Membrane</keyword>
<dbReference type="EMBL" id="SDWV01000008">
    <property type="protein sequence ID" value="RYC11193.1"/>
    <property type="molecule type" value="Genomic_DNA"/>
</dbReference>
<evidence type="ECO:0000256" key="2">
    <source>
        <dbReference type="SAM" id="Phobius"/>
    </source>
</evidence>
<feature type="transmembrane region" description="Helical" evidence="2">
    <location>
        <begin position="38"/>
        <end position="61"/>
    </location>
</feature>
<accession>A0A4Q2SZN9</accession>
<dbReference type="RefSeq" id="WP_129426627.1">
    <property type="nucleotide sequence ID" value="NZ_SDWV01000008.1"/>
</dbReference>
<evidence type="ECO:0008006" key="5">
    <source>
        <dbReference type="Google" id="ProtNLM"/>
    </source>
</evidence>